<name>A0AAV8QS91_ENSVE</name>
<evidence type="ECO:0000313" key="2">
    <source>
        <dbReference type="Proteomes" id="UP001222027"/>
    </source>
</evidence>
<accession>A0AAV8QS91</accession>
<evidence type="ECO:0000313" key="1">
    <source>
        <dbReference type="EMBL" id="KAJ8479402.1"/>
    </source>
</evidence>
<proteinExistence type="predicted"/>
<protein>
    <submittedName>
        <fullName evidence="1">Uncharacterized protein</fullName>
    </submittedName>
</protein>
<organism evidence="1 2">
    <name type="scientific">Ensete ventricosum</name>
    <name type="common">Abyssinian banana</name>
    <name type="synonym">Musa ensete</name>
    <dbReference type="NCBI Taxonomy" id="4639"/>
    <lineage>
        <taxon>Eukaryota</taxon>
        <taxon>Viridiplantae</taxon>
        <taxon>Streptophyta</taxon>
        <taxon>Embryophyta</taxon>
        <taxon>Tracheophyta</taxon>
        <taxon>Spermatophyta</taxon>
        <taxon>Magnoliopsida</taxon>
        <taxon>Liliopsida</taxon>
        <taxon>Zingiberales</taxon>
        <taxon>Musaceae</taxon>
        <taxon>Ensete</taxon>
    </lineage>
</organism>
<sequence length="145" mass="15717">MIDCKKKIRLFFLKPYIIAIAKSEDSRGSVGSNSCIGCGRQSGFIESSCQEVAPVHHASDGNEGVSPSQREAGKRCVSVTQCLPLRKFRAVDALEEEGEAARGVPSPTLRRGVLELASLELVVMRSLAPVDGLQQGMLDRFRLLS</sequence>
<dbReference type="EMBL" id="JAQQAF010000006">
    <property type="protein sequence ID" value="KAJ8479402.1"/>
    <property type="molecule type" value="Genomic_DNA"/>
</dbReference>
<gene>
    <name evidence="1" type="ORF">OPV22_023129</name>
</gene>
<comment type="caution">
    <text evidence="1">The sequence shown here is derived from an EMBL/GenBank/DDBJ whole genome shotgun (WGS) entry which is preliminary data.</text>
</comment>
<dbReference type="Proteomes" id="UP001222027">
    <property type="component" value="Unassembled WGS sequence"/>
</dbReference>
<dbReference type="AlphaFoldDB" id="A0AAV8QS91"/>
<keyword evidence="2" id="KW-1185">Reference proteome</keyword>
<reference evidence="1 2" key="1">
    <citation type="submission" date="2022-12" db="EMBL/GenBank/DDBJ databases">
        <title>Chromosome-scale assembly of the Ensete ventricosum genome.</title>
        <authorList>
            <person name="Dussert Y."/>
            <person name="Stocks J."/>
            <person name="Wendawek A."/>
            <person name="Woldeyes F."/>
            <person name="Nichols R.A."/>
            <person name="Borrell J.S."/>
        </authorList>
    </citation>
    <scope>NUCLEOTIDE SEQUENCE [LARGE SCALE GENOMIC DNA]</scope>
    <source>
        <strain evidence="2">cv. Maze</strain>
        <tissue evidence="1">Seeds</tissue>
    </source>
</reference>